<gene>
    <name evidence="4" type="ORF">ACH5RR_014697</name>
</gene>
<keyword evidence="5" id="KW-1185">Reference proteome</keyword>
<proteinExistence type="predicted"/>
<evidence type="ECO:0000259" key="3">
    <source>
        <dbReference type="Pfam" id="PF16845"/>
    </source>
</evidence>
<evidence type="ECO:0000313" key="4">
    <source>
        <dbReference type="EMBL" id="KAL3521863.1"/>
    </source>
</evidence>
<comment type="caution">
    <text evidence="4">The sequence shown here is derived from an EMBL/GenBank/DDBJ whole genome shotgun (WGS) entry which is preliminary data.</text>
</comment>
<dbReference type="InterPro" id="IPR046350">
    <property type="entry name" value="Cystatin_sf"/>
</dbReference>
<name>A0ABD2ZRF5_9GENT</name>
<dbReference type="Proteomes" id="UP001630127">
    <property type="component" value="Unassembled WGS sequence"/>
</dbReference>
<dbReference type="PANTHER" id="PTHR47364">
    <property type="entry name" value="CYSTEINE PROTEINASE INHIBITOR 5"/>
    <property type="match status" value="1"/>
</dbReference>
<evidence type="ECO:0000313" key="5">
    <source>
        <dbReference type="Proteomes" id="UP001630127"/>
    </source>
</evidence>
<keyword evidence="1" id="KW-0646">Protease inhibitor</keyword>
<dbReference type="SUPFAM" id="SSF54403">
    <property type="entry name" value="Cystatin/monellin"/>
    <property type="match status" value="1"/>
</dbReference>
<feature type="domain" description="Cystatin" evidence="3">
    <location>
        <begin position="14"/>
        <end position="91"/>
    </location>
</feature>
<keyword evidence="2" id="KW-0789">Thiol protease inhibitor</keyword>
<dbReference type="PANTHER" id="PTHR47364:SF2">
    <property type="entry name" value="CYSTEINE PROTEINASE INHIBITOR 5"/>
    <property type="match status" value="1"/>
</dbReference>
<dbReference type="AlphaFoldDB" id="A0ABD2ZRF5"/>
<dbReference type="Gene3D" id="3.10.450.10">
    <property type="match status" value="1"/>
</dbReference>
<evidence type="ECO:0000256" key="2">
    <source>
        <dbReference type="ARBA" id="ARBA00022704"/>
    </source>
</evidence>
<dbReference type="GO" id="GO:0004869">
    <property type="term" value="F:cysteine-type endopeptidase inhibitor activity"/>
    <property type="evidence" value="ECO:0007669"/>
    <property type="project" value="UniProtKB-KW"/>
</dbReference>
<organism evidence="4 5">
    <name type="scientific">Cinchona calisaya</name>
    <dbReference type="NCBI Taxonomy" id="153742"/>
    <lineage>
        <taxon>Eukaryota</taxon>
        <taxon>Viridiplantae</taxon>
        <taxon>Streptophyta</taxon>
        <taxon>Embryophyta</taxon>
        <taxon>Tracheophyta</taxon>
        <taxon>Spermatophyta</taxon>
        <taxon>Magnoliopsida</taxon>
        <taxon>eudicotyledons</taxon>
        <taxon>Gunneridae</taxon>
        <taxon>Pentapetalae</taxon>
        <taxon>asterids</taxon>
        <taxon>lamiids</taxon>
        <taxon>Gentianales</taxon>
        <taxon>Rubiaceae</taxon>
        <taxon>Cinchonoideae</taxon>
        <taxon>Cinchoneae</taxon>
        <taxon>Cinchona</taxon>
    </lineage>
</organism>
<protein>
    <recommendedName>
        <fullName evidence="3">Cystatin domain-containing protein</fullName>
    </recommendedName>
</protein>
<dbReference type="EMBL" id="JBJUIK010000007">
    <property type="protein sequence ID" value="KAL3521863.1"/>
    <property type="molecule type" value="Genomic_DNA"/>
</dbReference>
<sequence>MAAIIDGFHKLGPKDPKVVEVGNFAVHEYNKQSKSKLKFEQVFKAAAYDFAEIKTEYALIIGAKEHHAFNKFHAVVLENNNSGRLLIAFKKINEGL</sequence>
<reference evidence="4 5" key="1">
    <citation type="submission" date="2024-11" db="EMBL/GenBank/DDBJ databases">
        <title>A near-complete genome assembly of Cinchona calisaya.</title>
        <authorList>
            <person name="Lian D.C."/>
            <person name="Zhao X.W."/>
            <person name="Wei L."/>
        </authorList>
    </citation>
    <scope>NUCLEOTIDE SEQUENCE [LARGE SCALE GENOMIC DNA]</scope>
    <source>
        <tissue evidence="4">Nenye</tissue>
    </source>
</reference>
<dbReference type="Pfam" id="PF16845">
    <property type="entry name" value="SQAPI"/>
    <property type="match status" value="1"/>
</dbReference>
<evidence type="ECO:0000256" key="1">
    <source>
        <dbReference type="ARBA" id="ARBA00022690"/>
    </source>
</evidence>
<dbReference type="InterPro" id="IPR000010">
    <property type="entry name" value="Cystatin_dom"/>
</dbReference>
<accession>A0ABD2ZRF5</accession>